<keyword evidence="3" id="KW-1185">Reference proteome</keyword>
<proteinExistence type="predicted"/>
<protein>
    <submittedName>
        <fullName evidence="2">Transposase DDE domain protein</fullName>
    </submittedName>
</protein>
<feature type="domain" description="Transposase DDE" evidence="1">
    <location>
        <begin position="35"/>
        <end position="190"/>
    </location>
</feature>
<evidence type="ECO:0000313" key="3">
    <source>
        <dbReference type="Proteomes" id="UP000064893"/>
    </source>
</evidence>
<dbReference type="NCBIfam" id="NF033520">
    <property type="entry name" value="transpos_IS982"/>
    <property type="match status" value="1"/>
</dbReference>
<dbReference type="EMBL" id="CP013118">
    <property type="protein sequence ID" value="ALO14047.1"/>
    <property type="molecule type" value="Genomic_DNA"/>
</dbReference>
<dbReference type="Proteomes" id="UP000064893">
    <property type="component" value="Chromosome"/>
</dbReference>
<sequence length="234" mass="27234">MKKEFPETVSYNRFIELQKKAFLPMCVFLQTCCLGEYPGVSFIDSTPLRVCHIKREKQHKVFDGYATKGHCSMGWFFGFKLHIVINDKGEIIDFLFTQGNIDDREPLKNENFLEKVFGKLFGDKRYISQTLFEKLFIDGIHLVTKIRKSMKNSLMQTSDKVLLRKRALVETVNDELKNTYQIEHTRHRSVDNLLSNLISGLIAYHFLPKKPSLNSEVVDEKRVRKAALIELTLI</sequence>
<evidence type="ECO:0000259" key="1">
    <source>
        <dbReference type="Pfam" id="PF13612"/>
    </source>
</evidence>
<dbReference type="STRING" id="1307839.L21SP5_00368"/>
<accession>A0A0S2HVH9</accession>
<dbReference type="PATRIC" id="fig|1307839.3.peg.402"/>
<dbReference type="KEGG" id="blq:L21SP5_00368"/>
<organism evidence="2 3">
    <name type="scientific">Salinivirga cyanobacteriivorans</name>
    <dbReference type="NCBI Taxonomy" id="1307839"/>
    <lineage>
        <taxon>Bacteria</taxon>
        <taxon>Pseudomonadati</taxon>
        <taxon>Bacteroidota</taxon>
        <taxon>Bacteroidia</taxon>
        <taxon>Bacteroidales</taxon>
        <taxon>Salinivirgaceae</taxon>
        <taxon>Salinivirga</taxon>
    </lineage>
</organism>
<evidence type="ECO:0000313" key="2">
    <source>
        <dbReference type="EMBL" id="ALO14047.1"/>
    </source>
</evidence>
<dbReference type="AlphaFoldDB" id="A0A0S2HVH9"/>
<name>A0A0S2HVH9_9BACT</name>
<dbReference type="InterPro" id="IPR025668">
    <property type="entry name" value="Tnp_DDE_dom"/>
</dbReference>
<reference evidence="2 3" key="1">
    <citation type="submission" date="2015-11" db="EMBL/GenBank/DDBJ databases">
        <title>Description and complete genome sequence of a novel strain predominating in hypersaline microbial mats and representing a new family of the Bacteriodetes phylum.</title>
        <authorList>
            <person name="Spring S."/>
            <person name="Bunk B."/>
            <person name="Sproer C."/>
            <person name="Klenk H.-P."/>
        </authorList>
    </citation>
    <scope>NUCLEOTIDE SEQUENCE [LARGE SCALE GENOMIC DNA]</scope>
    <source>
        <strain evidence="2 3">L21-Spi-D4</strain>
    </source>
</reference>
<gene>
    <name evidence="2" type="ORF">L21SP5_00368</name>
</gene>
<dbReference type="Pfam" id="PF13612">
    <property type="entry name" value="DDE_Tnp_1_3"/>
    <property type="match status" value="1"/>
</dbReference>